<dbReference type="Gene3D" id="2.60.200.20">
    <property type="match status" value="1"/>
</dbReference>
<evidence type="ECO:0000256" key="1">
    <source>
        <dbReference type="ARBA" id="ARBA00022553"/>
    </source>
</evidence>
<dbReference type="OrthoDB" id="151099at2"/>
<dbReference type="InterPro" id="IPR000253">
    <property type="entry name" value="FHA_dom"/>
</dbReference>
<dbReference type="SMART" id="SM00240">
    <property type="entry name" value="FHA"/>
    <property type="match status" value="1"/>
</dbReference>
<dbReference type="InterPro" id="IPR012551">
    <property type="entry name" value="DUF1707_SHOCT-like"/>
</dbReference>
<dbReference type="InterPro" id="IPR050923">
    <property type="entry name" value="Cell_Proc_Reg/RNA_Proc"/>
</dbReference>
<dbReference type="PROSITE" id="PS50006">
    <property type="entry name" value="FHA_DOMAIN"/>
    <property type="match status" value="1"/>
</dbReference>
<dbReference type="Pfam" id="PF08044">
    <property type="entry name" value="DUF1707"/>
    <property type="match status" value="1"/>
</dbReference>
<comment type="caution">
    <text evidence="3">The sequence shown here is derived from an EMBL/GenBank/DDBJ whole genome shotgun (WGS) entry which is preliminary data.</text>
</comment>
<dbReference type="AlphaFoldDB" id="A0A7K0CS32"/>
<accession>A0A7K0CS32</accession>
<feature type="domain" description="FHA" evidence="2">
    <location>
        <begin position="152"/>
        <end position="201"/>
    </location>
</feature>
<evidence type="ECO:0000313" key="3">
    <source>
        <dbReference type="EMBL" id="MQY16261.1"/>
    </source>
</evidence>
<keyword evidence="1" id="KW-0597">Phosphoprotein</keyword>
<dbReference type="EMBL" id="WEGJ01000049">
    <property type="protein sequence ID" value="MQY16261.1"/>
    <property type="molecule type" value="Genomic_DNA"/>
</dbReference>
<dbReference type="CDD" id="cd00060">
    <property type="entry name" value="FHA"/>
    <property type="match status" value="1"/>
</dbReference>
<evidence type="ECO:0000313" key="4">
    <source>
        <dbReference type="Proteomes" id="UP000466345"/>
    </source>
</evidence>
<organism evidence="3 4">
    <name type="scientific">Streptomyces smaragdinus</name>
    <dbReference type="NCBI Taxonomy" id="2585196"/>
    <lineage>
        <taxon>Bacteria</taxon>
        <taxon>Bacillati</taxon>
        <taxon>Actinomycetota</taxon>
        <taxon>Actinomycetes</taxon>
        <taxon>Kitasatosporales</taxon>
        <taxon>Streptomycetaceae</taxon>
        <taxon>Streptomyces</taxon>
    </lineage>
</organism>
<keyword evidence="4" id="KW-1185">Reference proteome</keyword>
<gene>
    <name evidence="3" type="ORF">SRB5_64590</name>
</gene>
<dbReference type="SUPFAM" id="SSF49879">
    <property type="entry name" value="SMAD/FHA domain"/>
    <property type="match status" value="1"/>
</dbReference>
<name>A0A7K0CS32_9ACTN</name>
<sequence length="225" mass="24973">MRRRYVPKRHRVCNGTGQGRPPIGFRPRPDWTSITGRADNHAVSVNELPTPGGLARVSDRERDRALDQLREGAAQGLLSQDTFLRRMELVLEARARDQLDALISDLPKDGWFTRTVVGSVAKVSAFGERVRLAWQTEKLPPLVLPTPRPYPLRIGRDPVNGLRLMHDTVSRVHAELLCRGGAWIVRDLGSSNGTFVNGHRITGSAMVKPGDQVGFGETRFRLTAG</sequence>
<protein>
    <recommendedName>
        <fullName evidence="2">FHA domain-containing protein</fullName>
    </recommendedName>
</protein>
<dbReference type="InterPro" id="IPR008984">
    <property type="entry name" value="SMAD_FHA_dom_sf"/>
</dbReference>
<evidence type="ECO:0000259" key="2">
    <source>
        <dbReference type="PROSITE" id="PS50006"/>
    </source>
</evidence>
<dbReference type="Pfam" id="PF00498">
    <property type="entry name" value="FHA"/>
    <property type="match status" value="1"/>
</dbReference>
<dbReference type="PANTHER" id="PTHR23308">
    <property type="entry name" value="NUCLEAR INHIBITOR OF PROTEIN PHOSPHATASE-1"/>
    <property type="match status" value="1"/>
</dbReference>
<dbReference type="Proteomes" id="UP000466345">
    <property type="component" value="Unassembled WGS sequence"/>
</dbReference>
<proteinExistence type="predicted"/>
<reference evidence="3 4" key="1">
    <citation type="submission" date="2019-10" db="EMBL/GenBank/DDBJ databases">
        <title>Streptomyces smaragdinus sp. nov. and Streptomyces fabii sp. nov., isolated from the gut of fungus growing-termite Macrotermes natalensis.</title>
        <authorList>
            <person name="Schwitalla J."/>
            <person name="Benndorf R."/>
            <person name="Martin K."/>
            <person name="De Beer W."/>
            <person name="Kaster A.-K."/>
            <person name="Vollmers J."/>
            <person name="Poulsen M."/>
            <person name="Beemelmanns C."/>
        </authorList>
    </citation>
    <scope>NUCLEOTIDE SEQUENCE [LARGE SCALE GENOMIC DNA]</scope>
    <source>
        <strain evidence="3 4">RB5</strain>
    </source>
</reference>